<evidence type="ECO:0000256" key="5">
    <source>
        <dbReference type="ARBA" id="ARBA00022989"/>
    </source>
</evidence>
<feature type="transmembrane region" description="Helical" evidence="7">
    <location>
        <begin position="71"/>
        <end position="95"/>
    </location>
</feature>
<dbReference type="Pfam" id="PF00420">
    <property type="entry name" value="Oxidored_q2"/>
    <property type="match status" value="1"/>
</dbReference>
<reference evidence="8 9" key="1">
    <citation type="submission" date="2019-01" db="EMBL/GenBank/DDBJ databases">
        <title>Genome sequencing of strain FW10M-9.</title>
        <authorList>
            <person name="Heo J."/>
            <person name="Kim S.-J."/>
            <person name="Kim J.-S."/>
            <person name="Hong S.-B."/>
            <person name="Kwon S.-W."/>
        </authorList>
    </citation>
    <scope>NUCLEOTIDE SEQUENCE [LARGE SCALE GENOMIC DNA]</scope>
    <source>
        <strain evidence="8 9">FW10M-9</strain>
    </source>
</reference>
<dbReference type="PANTHER" id="PTHR34583:SF2">
    <property type="entry name" value="ANTIPORTER SUBUNIT MNHC2-RELATED"/>
    <property type="match status" value="1"/>
</dbReference>
<keyword evidence="5 7" id="KW-1133">Transmembrane helix</keyword>
<evidence type="ECO:0000256" key="6">
    <source>
        <dbReference type="ARBA" id="ARBA00023136"/>
    </source>
</evidence>
<sequence>MLDWLNGPNTAVVLFFVGLAGMALRKNMMITVIATSIMNTAIILAFVTMFSSPGHTAPMAAESVAQAADPLPQALMITSVVIGVAVQAVCLVLILSHYRQHKTLDWDEARAIREGVPAAEADPFTRWKTLVREALHPVAGTDHPEP</sequence>
<evidence type="ECO:0000256" key="7">
    <source>
        <dbReference type="SAM" id="Phobius"/>
    </source>
</evidence>
<dbReference type="OrthoDB" id="9799219at2"/>
<evidence type="ECO:0000256" key="3">
    <source>
        <dbReference type="ARBA" id="ARBA00022475"/>
    </source>
</evidence>
<accession>A0A4P6FK31</accession>
<dbReference type="Gene3D" id="1.10.287.3510">
    <property type="match status" value="1"/>
</dbReference>
<feature type="transmembrane region" description="Helical" evidence="7">
    <location>
        <begin position="31"/>
        <end position="51"/>
    </location>
</feature>
<name>A0A4P6FK31_9MICO</name>
<dbReference type="Proteomes" id="UP000292118">
    <property type="component" value="Chromosome"/>
</dbReference>
<evidence type="ECO:0000313" key="9">
    <source>
        <dbReference type="Proteomes" id="UP000292118"/>
    </source>
</evidence>
<evidence type="ECO:0000256" key="2">
    <source>
        <dbReference type="ARBA" id="ARBA00010388"/>
    </source>
</evidence>
<feature type="transmembrane region" description="Helical" evidence="7">
    <location>
        <begin position="6"/>
        <end position="24"/>
    </location>
</feature>
<comment type="similarity">
    <text evidence="2">Belongs to the CPA3 antiporters (TC 2.A.63) subunit C family.</text>
</comment>
<keyword evidence="9" id="KW-1185">Reference proteome</keyword>
<keyword evidence="6 7" id="KW-0472">Membrane</keyword>
<evidence type="ECO:0000256" key="1">
    <source>
        <dbReference type="ARBA" id="ARBA00004651"/>
    </source>
</evidence>
<proteinExistence type="inferred from homology"/>
<keyword evidence="4 7" id="KW-0812">Transmembrane</keyword>
<dbReference type="PANTHER" id="PTHR34583">
    <property type="entry name" value="ANTIPORTER SUBUNIT MNHC2-RELATED"/>
    <property type="match status" value="1"/>
</dbReference>
<evidence type="ECO:0000313" key="8">
    <source>
        <dbReference type="EMBL" id="QAY70978.1"/>
    </source>
</evidence>
<comment type="subcellular location">
    <subcellularLocation>
        <location evidence="1">Cell membrane</location>
        <topology evidence="1">Multi-pass membrane protein</topology>
    </subcellularLocation>
</comment>
<dbReference type="KEGG" id="xya:ET471_13860"/>
<protein>
    <submittedName>
        <fullName evidence="8">Sodium:proton antiporter</fullName>
    </submittedName>
</protein>
<dbReference type="RefSeq" id="WP_129189235.1">
    <property type="nucleotide sequence ID" value="NZ_CP035493.1"/>
</dbReference>
<dbReference type="GO" id="GO:0005886">
    <property type="term" value="C:plasma membrane"/>
    <property type="evidence" value="ECO:0007669"/>
    <property type="project" value="UniProtKB-SubCell"/>
</dbReference>
<dbReference type="InterPro" id="IPR039428">
    <property type="entry name" value="NUOK/Mnh_C1-like"/>
</dbReference>
<organism evidence="8 9">
    <name type="scientific">Xylanimonas protaetiae</name>
    <dbReference type="NCBI Taxonomy" id="2509457"/>
    <lineage>
        <taxon>Bacteria</taxon>
        <taxon>Bacillati</taxon>
        <taxon>Actinomycetota</taxon>
        <taxon>Actinomycetes</taxon>
        <taxon>Micrococcales</taxon>
        <taxon>Promicromonosporaceae</taxon>
        <taxon>Xylanimonas</taxon>
    </lineage>
</organism>
<dbReference type="AlphaFoldDB" id="A0A4P6FK31"/>
<gene>
    <name evidence="8" type="ORF">ET471_13860</name>
</gene>
<evidence type="ECO:0000256" key="4">
    <source>
        <dbReference type="ARBA" id="ARBA00022692"/>
    </source>
</evidence>
<dbReference type="InterPro" id="IPR050601">
    <property type="entry name" value="CPA3_antiporter_subunitC"/>
</dbReference>
<keyword evidence="3" id="KW-1003">Cell membrane</keyword>
<dbReference type="EMBL" id="CP035493">
    <property type="protein sequence ID" value="QAY70978.1"/>
    <property type="molecule type" value="Genomic_DNA"/>
</dbReference>